<protein>
    <submittedName>
        <fullName evidence="2">Uncharacterized protein</fullName>
    </submittedName>
</protein>
<comment type="caution">
    <text evidence="2">The sequence shown here is derived from an EMBL/GenBank/DDBJ whole genome shotgun (WGS) entry which is preliminary data.</text>
</comment>
<evidence type="ECO:0000313" key="2">
    <source>
        <dbReference type="EMBL" id="TNN52626.1"/>
    </source>
</evidence>
<evidence type="ECO:0000256" key="1">
    <source>
        <dbReference type="SAM" id="MobiDB-lite"/>
    </source>
</evidence>
<organism evidence="2 3">
    <name type="scientific">Liparis tanakae</name>
    <name type="common">Tanaka's snailfish</name>
    <dbReference type="NCBI Taxonomy" id="230148"/>
    <lineage>
        <taxon>Eukaryota</taxon>
        <taxon>Metazoa</taxon>
        <taxon>Chordata</taxon>
        <taxon>Craniata</taxon>
        <taxon>Vertebrata</taxon>
        <taxon>Euteleostomi</taxon>
        <taxon>Actinopterygii</taxon>
        <taxon>Neopterygii</taxon>
        <taxon>Teleostei</taxon>
        <taxon>Neoteleostei</taxon>
        <taxon>Acanthomorphata</taxon>
        <taxon>Eupercaria</taxon>
        <taxon>Perciformes</taxon>
        <taxon>Cottioidei</taxon>
        <taxon>Cottales</taxon>
        <taxon>Liparidae</taxon>
        <taxon>Liparis</taxon>
    </lineage>
</organism>
<dbReference type="EMBL" id="SRLO01000541">
    <property type="protein sequence ID" value="TNN52626.1"/>
    <property type="molecule type" value="Genomic_DNA"/>
</dbReference>
<accession>A0A4Z2GGM3</accession>
<proteinExistence type="predicted"/>
<reference evidence="2 3" key="1">
    <citation type="submission" date="2019-03" db="EMBL/GenBank/DDBJ databases">
        <title>First draft genome of Liparis tanakae, snailfish: a comprehensive survey of snailfish specific genes.</title>
        <authorList>
            <person name="Kim W."/>
            <person name="Song I."/>
            <person name="Jeong J.-H."/>
            <person name="Kim D."/>
            <person name="Kim S."/>
            <person name="Ryu S."/>
            <person name="Song J.Y."/>
            <person name="Lee S.K."/>
        </authorList>
    </citation>
    <scope>NUCLEOTIDE SEQUENCE [LARGE SCALE GENOMIC DNA]</scope>
    <source>
        <tissue evidence="2">Muscle</tissue>
    </source>
</reference>
<feature type="region of interest" description="Disordered" evidence="1">
    <location>
        <begin position="32"/>
        <end position="60"/>
    </location>
</feature>
<keyword evidence="3" id="KW-1185">Reference proteome</keyword>
<name>A0A4Z2GGM3_9TELE</name>
<sequence length="60" mass="6545">MKKRHSAPVRMVNRDCVLTSADHLAGVRRQTGALAEQTGEGEGEAHVSKAKGEKRIFNKS</sequence>
<dbReference type="Proteomes" id="UP000314294">
    <property type="component" value="Unassembled WGS sequence"/>
</dbReference>
<gene>
    <name evidence="2" type="ORF">EYF80_037204</name>
</gene>
<dbReference type="AlphaFoldDB" id="A0A4Z2GGM3"/>
<evidence type="ECO:0000313" key="3">
    <source>
        <dbReference type="Proteomes" id="UP000314294"/>
    </source>
</evidence>
<feature type="compositionally biased region" description="Basic and acidic residues" evidence="1">
    <location>
        <begin position="43"/>
        <end position="60"/>
    </location>
</feature>